<dbReference type="InterPro" id="IPR036650">
    <property type="entry name" value="CAT_RNA-bd_dom_sf"/>
</dbReference>
<proteinExistence type="predicted"/>
<feature type="domain" description="PRD" evidence="2">
    <location>
        <begin position="170"/>
        <end position="277"/>
    </location>
</feature>
<dbReference type="GO" id="GO:0006355">
    <property type="term" value="P:regulation of DNA-templated transcription"/>
    <property type="evidence" value="ECO:0007669"/>
    <property type="project" value="InterPro"/>
</dbReference>
<dbReference type="RefSeq" id="WP_128632465.1">
    <property type="nucleotide sequence ID" value="NZ_RRCN01000001.1"/>
</dbReference>
<dbReference type="PANTHER" id="PTHR30185:SF15">
    <property type="entry name" value="CRYPTIC BETA-GLUCOSIDE BGL OPERON ANTITERMINATOR"/>
    <property type="match status" value="1"/>
</dbReference>
<evidence type="ECO:0000259" key="2">
    <source>
        <dbReference type="PROSITE" id="PS51372"/>
    </source>
</evidence>
<organism evidence="3 4">
    <name type="scientific">Paenibacillus oralis</name>
    <dbReference type="NCBI Taxonomy" id="2490856"/>
    <lineage>
        <taxon>Bacteria</taxon>
        <taxon>Bacillati</taxon>
        <taxon>Bacillota</taxon>
        <taxon>Bacilli</taxon>
        <taxon>Bacillales</taxon>
        <taxon>Paenibacillaceae</taxon>
        <taxon>Paenibacillus</taxon>
    </lineage>
</organism>
<dbReference type="GO" id="GO:0003723">
    <property type="term" value="F:RNA binding"/>
    <property type="evidence" value="ECO:0007669"/>
    <property type="project" value="InterPro"/>
</dbReference>
<keyword evidence="1" id="KW-0677">Repeat</keyword>
<feature type="domain" description="PRD" evidence="2">
    <location>
        <begin position="64"/>
        <end position="169"/>
    </location>
</feature>
<comment type="caution">
    <text evidence="3">The sequence shown here is derived from an EMBL/GenBank/DDBJ whole genome shotgun (WGS) entry which is preliminary data.</text>
</comment>
<dbReference type="InterPro" id="IPR050661">
    <property type="entry name" value="BglG_antiterminators"/>
</dbReference>
<dbReference type="AlphaFoldDB" id="A0A3P3U2T3"/>
<dbReference type="Pfam" id="PF00874">
    <property type="entry name" value="PRD"/>
    <property type="match status" value="2"/>
</dbReference>
<dbReference type="OrthoDB" id="9813552at2"/>
<gene>
    <name evidence="3" type="ORF">EHV15_18340</name>
</gene>
<evidence type="ECO:0000313" key="4">
    <source>
        <dbReference type="Proteomes" id="UP000267017"/>
    </source>
</evidence>
<dbReference type="InterPro" id="IPR036634">
    <property type="entry name" value="PRD_sf"/>
</dbReference>
<protein>
    <submittedName>
        <fullName evidence="3">PRD domain-containing protein</fullName>
    </submittedName>
</protein>
<dbReference type="SUPFAM" id="SSF50151">
    <property type="entry name" value="SacY-like RNA-binding domain"/>
    <property type="match status" value="1"/>
</dbReference>
<dbReference type="InterPro" id="IPR004341">
    <property type="entry name" value="CAT_RNA-bd_dom"/>
</dbReference>
<dbReference type="SUPFAM" id="SSF63520">
    <property type="entry name" value="PTS-regulatory domain, PRD"/>
    <property type="match status" value="2"/>
</dbReference>
<dbReference type="Proteomes" id="UP000267017">
    <property type="component" value="Unassembled WGS sequence"/>
</dbReference>
<dbReference type="Gene3D" id="1.10.1790.10">
    <property type="entry name" value="PRD domain"/>
    <property type="match status" value="2"/>
</dbReference>
<reference evidence="3 4" key="1">
    <citation type="submission" date="2018-11" db="EMBL/GenBank/DDBJ databases">
        <title>Genome sequencing of Paenibacillus sp. KCOM 3021 (= ChDC PVNT-B20).</title>
        <authorList>
            <person name="Kook J.-K."/>
            <person name="Park S.-N."/>
            <person name="Lim Y.K."/>
        </authorList>
    </citation>
    <scope>NUCLEOTIDE SEQUENCE [LARGE SCALE GENOMIC DNA]</scope>
    <source>
        <strain evidence="3 4">KCOM 3021</strain>
    </source>
</reference>
<name>A0A3P3U2T3_9BACL</name>
<evidence type="ECO:0000313" key="3">
    <source>
        <dbReference type="EMBL" id="RRJ64662.1"/>
    </source>
</evidence>
<evidence type="ECO:0000256" key="1">
    <source>
        <dbReference type="ARBA" id="ARBA00022737"/>
    </source>
</evidence>
<dbReference type="Gene3D" id="2.30.24.10">
    <property type="entry name" value="CAT RNA-binding domain"/>
    <property type="match status" value="1"/>
</dbReference>
<dbReference type="EMBL" id="RRCN01000001">
    <property type="protein sequence ID" value="RRJ64662.1"/>
    <property type="molecule type" value="Genomic_DNA"/>
</dbReference>
<dbReference type="InterPro" id="IPR011608">
    <property type="entry name" value="PRD"/>
</dbReference>
<keyword evidence="4" id="KW-1185">Reference proteome</keyword>
<dbReference type="PROSITE" id="PS51372">
    <property type="entry name" value="PRD_2"/>
    <property type="match status" value="2"/>
</dbReference>
<accession>A0A3P3U2T3</accession>
<sequence>MIIEKRINNNVVLAKDNTQQFILMGKGIGFQAYPGNIVNAELIEKKFFSAGSLSIEQMSALVTDASQEEIEVIDQAVSMGEEILNAKLNPNIFFTLLDHVLFAISRVKKQMDIANPLEWEIKKFYPAEYKIGKEIVSLINKRLNVELPPSEAASIALHFVNGQIESKTVQKVIELTEIINSIVKLIKYHFQVDFDDESIAFNRFVTHLRYYLMRQKSGEVLDFEQSSLTQLISEKFPEEKQCADKIALYIQDQMGLQTSDIEKMYLTMHIGNLVRKT</sequence>
<dbReference type="SMART" id="SM01061">
    <property type="entry name" value="CAT_RBD"/>
    <property type="match status" value="1"/>
</dbReference>
<dbReference type="PANTHER" id="PTHR30185">
    <property type="entry name" value="CRYPTIC BETA-GLUCOSIDE BGL OPERON ANTITERMINATOR"/>
    <property type="match status" value="1"/>
</dbReference>
<dbReference type="Pfam" id="PF03123">
    <property type="entry name" value="CAT_RBD"/>
    <property type="match status" value="1"/>
</dbReference>